<dbReference type="Proteomes" id="UP000185696">
    <property type="component" value="Unassembled WGS sequence"/>
</dbReference>
<evidence type="ECO:0000256" key="2">
    <source>
        <dbReference type="ARBA" id="ARBA00023015"/>
    </source>
</evidence>
<evidence type="ECO:0000256" key="3">
    <source>
        <dbReference type="ARBA" id="ARBA00023082"/>
    </source>
</evidence>
<dbReference type="OrthoDB" id="5243336at2"/>
<dbReference type="EMBL" id="MSIF01000006">
    <property type="protein sequence ID" value="OLF10449.1"/>
    <property type="molecule type" value="Genomic_DNA"/>
</dbReference>
<dbReference type="Pfam" id="PF08281">
    <property type="entry name" value="Sigma70_r4_2"/>
    <property type="match status" value="1"/>
</dbReference>
<keyword evidence="4" id="KW-0238">DNA-binding</keyword>
<dbReference type="GO" id="GO:0003677">
    <property type="term" value="F:DNA binding"/>
    <property type="evidence" value="ECO:0007669"/>
    <property type="project" value="UniProtKB-KW"/>
</dbReference>
<keyword evidence="5" id="KW-0804">Transcription</keyword>
<comment type="caution">
    <text evidence="8">The sequence shown here is derived from an EMBL/GenBank/DDBJ whole genome shotgun (WGS) entry which is preliminary data.</text>
</comment>
<dbReference type="InterPro" id="IPR036388">
    <property type="entry name" value="WH-like_DNA-bd_sf"/>
</dbReference>
<evidence type="ECO:0000313" key="9">
    <source>
        <dbReference type="Proteomes" id="UP000185696"/>
    </source>
</evidence>
<dbReference type="Gene3D" id="1.10.10.10">
    <property type="entry name" value="Winged helix-like DNA-binding domain superfamily/Winged helix DNA-binding domain"/>
    <property type="match status" value="1"/>
</dbReference>
<dbReference type="InterPro" id="IPR013249">
    <property type="entry name" value="RNA_pol_sigma70_r4_t2"/>
</dbReference>
<organism evidence="8 9">
    <name type="scientific">Actinophytocola xinjiangensis</name>
    <dbReference type="NCBI Taxonomy" id="485602"/>
    <lineage>
        <taxon>Bacteria</taxon>
        <taxon>Bacillati</taxon>
        <taxon>Actinomycetota</taxon>
        <taxon>Actinomycetes</taxon>
        <taxon>Pseudonocardiales</taxon>
        <taxon>Pseudonocardiaceae</taxon>
    </lineage>
</organism>
<dbReference type="InterPro" id="IPR007627">
    <property type="entry name" value="RNA_pol_sigma70_r2"/>
</dbReference>
<dbReference type="GO" id="GO:0016987">
    <property type="term" value="F:sigma factor activity"/>
    <property type="evidence" value="ECO:0007669"/>
    <property type="project" value="UniProtKB-KW"/>
</dbReference>
<dbReference type="InterPro" id="IPR039425">
    <property type="entry name" value="RNA_pol_sigma-70-like"/>
</dbReference>
<comment type="similarity">
    <text evidence="1">Belongs to the sigma-70 factor family. ECF subfamily.</text>
</comment>
<dbReference type="Pfam" id="PF04542">
    <property type="entry name" value="Sigma70_r2"/>
    <property type="match status" value="1"/>
</dbReference>
<dbReference type="InterPro" id="IPR014284">
    <property type="entry name" value="RNA_pol_sigma-70_dom"/>
</dbReference>
<protein>
    <submittedName>
        <fullName evidence="8">RNA polymerase subunit sigma-24</fullName>
    </submittedName>
</protein>
<feature type="domain" description="RNA polymerase sigma-70 region 2" evidence="6">
    <location>
        <begin position="17"/>
        <end position="88"/>
    </location>
</feature>
<gene>
    <name evidence="8" type="ORF">BLA60_14675</name>
</gene>
<proteinExistence type="inferred from homology"/>
<evidence type="ECO:0000259" key="6">
    <source>
        <dbReference type="Pfam" id="PF04542"/>
    </source>
</evidence>
<keyword evidence="2" id="KW-0805">Transcription regulation</keyword>
<reference evidence="8 9" key="1">
    <citation type="submission" date="2016-12" db="EMBL/GenBank/DDBJ databases">
        <title>The draft genome sequence of Actinophytocola xinjiangensis.</title>
        <authorList>
            <person name="Wang W."/>
            <person name="Yuan L."/>
        </authorList>
    </citation>
    <scope>NUCLEOTIDE SEQUENCE [LARGE SCALE GENOMIC DNA]</scope>
    <source>
        <strain evidence="8 9">CGMCC 4.4663</strain>
    </source>
</reference>
<dbReference type="PANTHER" id="PTHR43133:SF52">
    <property type="entry name" value="ECF RNA POLYMERASE SIGMA FACTOR SIGL"/>
    <property type="match status" value="1"/>
</dbReference>
<accession>A0A7Z0WMQ3</accession>
<dbReference type="GO" id="GO:0006352">
    <property type="term" value="P:DNA-templated transcription initiation"/>
    <property type="evidence" value="ECO:0007669"/>
    <property type="project" value="InterPro"/>
</dbReference>
<keyword evidence="3" id="KW-0731">Sigma factor</keyword>
<keyword evidence="9" id="KW-1185">Reference proteome</keyword>
<evidence type="ECO:0000259" key="7">
    <source>
        <dbReference type="Pfam" id="PF08281"/>
    </source>
</evidence>
<dbReference type="AlphaFoldDB" id="A0A7Z0WMQ3"/>
<dbReference type="SUPFAM" id="SSF88946">
    <property type="entry name" value="Sigma2 domain of RNA polymerase sigma factors"/>
    <property type="match status" value="1"/>
</dbReference>
<dbReference type="RefSeq" id="WP_075133437.1">
    <property type="nucleotide sequence ID" value="NZ_MSIF01000006.1"/>
</dbReference>
<dbReference type="InterPro" id="IPR013325">
    <property type="entry name" value="RNA_pol_sigma_r2"/>
</dbReference>
<dbReference type="SUPFAM" id="SSF88659">
    <property type="entry name" value="Sigma3 and sigma4 domains of RNA polymerase sigma factors"/>
    <property type="match status" value="1"/>
</dbReference>
<evidence type="ECO:0000256" key="1">
    <source>
        <dbReference type="ARBA" id="ARBA00010641"/>
    </source>
</evidence>
<name>A0A7Z0WMQ3_9PSEU</name>
<sequence>MNAPRARPDPALGLLELYEEALPHVYGYLLARCRDAALAEDLTAETFLAAVASVRAPDAAASVTAPSVPWLIGVARHKLADHWRRVAREERGLRRLDGEPEPVTDPWETTLDAIRARAVLDRLGAHHRSALTLRYLDGLAVPEVARVLGRTVHATEALLVRARAAFRREYQGGSP</sequence>
<feature type="domain" description="RNA polymerase sigma factor 70 region 4 type 2" evidence="7">
    <location>
        <begin position="117"/>
        <end position="165"/>
    </location>
</feature>
<evidence type="ECO:0000256" key="4">
    <source>
        <dbReference type="ARBA" id="ARBA00023125"/>
    </source>
</evidence>
<evidence type="ECO:0000256" key="5">
    <source>
        <dbReference type="ARBA" id="ARBA00023163"/>
    </source>
</evidence>
<dbReference type="PANTHER" id="PTHR43133">
    <property type="entry name" value="RNA POLYMERASE ECF-TYPE SIGMA FACTO"/>
    <property type="match status" value="1"/>
</dbReference>
<dbReference type="NCBIfam" id="TIGR02937">
    <property type="entry name" value="sigma70-ECF"/>
    <property type="match status" value="1"/>
</dbReference>
<evidence type="ECO:0000313" key="8">
    <source>
        <dbReference type="EMBL" id="OLF10449.1"/>
    </source>
</evidence>
<dbReference type="InterPro" id="IPR013324">
    <property type="entry name" value="RNA_pol_sigma_r3/r4-like"/>
</dbReference>
<dbReference type="Gene3D" id="1.10.1740.10">
    <property type="match status" value="1"/>
</dbReference>